<dbReference type="GO" id="GO:0005886">
    <property type="term" value="C:plasma membrane"/>
    <property type="evidence" value="ECO:0007669"/>
    <property type="project" value="UniProtKB-SubCell"/>
</dbReference>
<dbReference type="GO" id="GO:0140359">
    <property type="term" value="F:ABC-type transporter activity"/>
    <property type="evidence" value="ECO:0007669"/>
    <property type="project" value="InterPro"/>
</dbReference>
<protein>
    <submittedName>
        <fullName evidence="2">ABC-2 type transport system permease protein</fullName>
    </submittedName>
</protein>
<feature type="transmembrane region" description="Helical" evidence="1">
    <location>
        <begin position="188"/>
        <end position="207"/>
    </location>
</feature>
<feature type="transmembrane region" description="Helical" evidence="1">
    <location>
        <begin position="239"/>
        <end position="258"/>
    </location>
</feature>
<keyword evidence="1" id="KW-0812">Transmembrane</keyword>
<keyword evidence="3" id="KW-1185">Reference proteome</keyword>
<sequence>MLLRNVYTKTLWDQRRALLGWTVGITAVAAMYASFYPQLSGGSMAGFLEDFPQGLKDAFQLNDISSAAGYLGSSIFGLLVPLLTLGYGVATGSRAIAGDEESGKLEVLLTHPVGRARFFVQRFAALACGALAIAVVLFLGMLAIRDAAQLDTVSIEGFAAQCLNLALFGSAFGALAIALGGAFGSRSLALGVTAGVGVLGYAANNFAGQLGAEWLRNLSPFYYYSGGEPLRNGMQWADAGILVLISAALVAAGTWAFTNRDLNT</sequence>
<accession>A0A542DP70</accession>
<feature type="transmembrane region" description="Helical" evidence="1">
    <location>
        <begin position="123"/>
        <end position="144"/>
    </location>
</feature>
<comment type="caution">
    <text evidence="2">The sequence shown here is derived from an EMBL/GenBank/DDBJ whole genome shotgun (WGS) entry which is preliminary data.</text>
</comment>
<dbReference type="PANTHER" id="PTHR43471:SF12">
    <property type="entry name" value="HYPOTHETICAL MEMBRANE PROTEIN, CONSERVED"/>
    <property type="match status" value="1"/>
</dbReference>
<keyword evidence="1" id="KW-1133">Transmembrane helix</keyword>
<evidence type="ECO:0000313" key="2">
    <source>
        <dbReference type="EMBL" id="TQJ04901.1"/>
    </source>
</evidence>
<dbReference type="EMBL" id="VFML01000001">
    <property type="protein sequence ID" value="TQJ04901.1"/>
    <property type="molecule type" value="Genomic_DNA"/>
</dbReference>
<feature type="transmembrane region" description="Helical" evidence="1">
    <location>
        <begin position="67"/>
        <end position="90"/>
    </location>
</feature>
<evidence type="ECO:0000256" key="1">
    <source>
        <dbReference type="SAM" id="Phobius"/>
    </source>
</evidence>
<evidence type="ECO:0000313" key="3">
    <source>
        <dbReference type="Proteomes" id="UP000320876"/>
    </source>
</evidence>
<dbReference type="AlphaFoldDB" id="A0A542DP70"/>
<gene>
    <name evidence="2" type="ORF">FB471_4711</name>
</gene>
<dbReference type="Proteomes" id="UP000320876">
    <property type="component" value="Unassembled WGS sequence"/>
</dbReference>
<feature type="transmembrane region" description="Helical" evidence="1">
    <location>
        <begin position="18"/>
        <end position="36"/>
    </location>
</feature>
<dbReference type="RefSeq" id="WP_211358108.1">
    <property type="nucleotide sequence ID" value="NZ_VFML01000001.1"/>
</dbReference>
<proteinExistence type="predicted"/>
<reference evidence="2 3" key="1">
    <citation type="submission" date="2019-06" db="EMBL/GenBank/DDBJ databases">
        <title>Sequencing the genomes of 1000 actinobacteria strains.</title>
        <authorList>
            <person name="Klenk H.-P."/>
        </authorList>
    </citation>
    <scope>NUCLEOTIDE SEQUENCE [LARGE SCALE GENOMIC DNA]</scope>
    <source>
        <strain evidence="2 3">DSM 45679</strain>
    </source>
</reference>
<name>A0A542DP70_AMYCI</name>
<feature type="transmembrane region" description="Helical" evidence="1">
    <location>
        <begin position="164"/>
        <end position="183"/>
    </location>
</feature>
<keyword evidence="1" id="KW-0472">Membrane</keyword>
<dbReference type="Pfam" id="PF12679">
    <property type="entry name" value="ABC2_membrane_2"/>
    <property type="match status" value="1"/>
</dbReference>
<organism evidence="2 3">
    <name type="scientific">Amycolatopsis cihanbeyliensis</name>
    <dbReference type="NCBI Taxonomy" id="1128664"/>
    <lineage>
        <taxon>Bacteria</taxon>
        <taxon>Bacillati</taxon>
        <taxon>Actinomycetota</taxon>
        <taxon>Actinomycetes</taxon>
        <taxon>Pseudonocardiales</taxon>
        <taxon>Pseudonocardiaceae</taxon>
        <taxon>Amycolatopsis</taxon>
    </lineage>
</organism>
<dbReference type="PANTHER" id="PTHR43471">
    <property type="entry name" value="ABC TRANSPORTER PERMEASE"/>
    <property type="match status" value="1"/>
</dbReference>